<reference evidence="1" key="1">
    <citation type="submission" date="2014-09" db="EMBL/GenBank/DDBJ databases">
        <authorList>
            <person name="Magalhaes I.L.F."/>
            <person name="Oliveira U."/>
            <person name="Santos F.R."/>
            <person name="Vidigal T.H.D.A."/>
            <person name="Brescovit A.D."/>
            <person name="Santos A.J."/>
        </authorList>
    </citation>
    <scope>NUCLEOTIDE SEQUENCE</scope>
    <source>
        <tissue evidence="1">Shoot tissue taken approximately 20 cm above the soil surface</tissue>
    </source>
</reference>
<dbReference type="EMBL" id="GBRH01222133">
    <property type="protein sequence ID" value="JAD75762.1"/>
    <property type="molecule type" value="Transcribed_RNA"/>
</dbReference>
<protein>
    <submittedName>
        <fullName evidence="1">Uncharacterized protein</fullName>
    </submittedName>
</protein>
<evidence type="ECO:0000313" key="1">
    <source>
        <dbReference type="EMBL" id="JAD75762.1"/>
    </source>
</evidence>
<dbReference type="AlphaFoldDB" id="A0A0A9CW82"/>
<organism evidence="1">
    <name type="scientific">Arundo donax</name>
    <name type="common">Giant reed</name>
    <name type="synonym">Donax arundinaceus</name>
    <dbReference type="NCBI Taxonomy" id="35708"/>
    <lineage>
        <taxon>Eukaryota</taxon>
        <taxon>Viridiplantae</taxon>
        <taxon>Streptophyta</taxon>
        <taxon>Embryophyta</taxon>
        <taxon>Tracheophyta</taxon>
        <taxon>Spermatophyta</taxon>
        <taxon>Magnoliopsida</taxon>
        <taxon>Liliopsida</taxon>
        <taxon>Poales</taxon>
        <taxon>Poaceae</taxon>
        <taxon>PACMAD clade</taxon>
        <taxon>Arundinoideae</taxon>
        <taxon>Arundineae</taxon>
        <taxon>Arundo</taxon>
    </lineage>
</organism>
<name>A0A0A9CW82_ARUDO</name>
<accession>A0A0A9CW82</accession>
<reference evidence="1" key="2">
    <citation type="journal article" date="2015" name="Data Brief">
        <title>Shoot transcriptome of the giant reed, Arundo donax.</title>
        <authorList>
            <person name="Barrero R.A."/>
            <person name="Guerrero F.D."/>
            <person name="Moolhuijzen P."/>
            <person name="Goolsby J.A."/>
            <person name="Tidwell J."/>
            <person name="Bellgard S.E."/>
            <person name="Bellgard M.I."/>
        </authorList>
    </citation>
    <scope>NUCLEOTIDE SEQUENCE</scope>
    <source>
        <tissue evidence="1">Shoot tissue taken approximately 20 cm above the soil surface</tissue>
    </source>
</reference>
<sequence>MHSIAFFLMIWDGEICLKWL</sequence>
<proteinExistence type="predicted"/>